<evidence type="ECO:0000256" key="2">
    <source>
        <dbReference type="SAM" id="MobiDB-lite"/>
    </source>
</evidence>
<reference evidence="4 5" key="1">
    <citation type="journal article" date="2017" name="BMC Genomics">
        <title>Genome sequencing of 39 Akkermansia muciniphila isolates reveals its population structure, genomic and functional diverisity, and global distribution in mammalian gut microbiotas.</title>
        <authorList>
            <person name="Guo X."/>
            <person name="Li S."/>
            <person name="Zhang J."/>
            <person name="Wu F."/>
            <person name="Li X."/>
            <person name="Wu D."/>
            <person name="Zhang M."/>
            <person name="Ou Z."/>
            <person name="Jie Z."/>
            <person name="Yan Q."/>
            <person name="Li P."/>
            <person name="Yi J."/>
            <person name="Peng Y."/>
        </authorList>
    </citation>
    <scope>NUCLEOTIDE SEQUENCE [LARGE SCALE GENOMIC DNA]</scope>
    <source>
        <strain evidence="4 5">GP43</strain>
    </source>
</reference>
<feature type="coiled-coil region" evidence="1">
    <location>
        <begin position="680"/>
        <end position="707"/>
    </location>
</feature>
<organism evidence="4 5">
    <name type="scientific">Akkermansia muciniphila</name>
    <dbReference type="NCBI Taxonomy" id="239935"/>
    <lineage>
        <taxon>Bacteria</taxon>
        <taxon>Pseudomonadati</taxon>
        <taxon>Verrucomicrobiota</taxon>
        <taxon>Verrucomicrobiia</taxon>
        <taxon>Verrucomicrobiales</taxon>
        <taxon>Akkermansiaceae</taxon>
        <taxon>Akkermansia</taxon>
    </lineage>
</organism>
<comment type="caution">
    <text evidence="4">The sequence shown here is derived from an EMBL/GenBank/DDBJ whole genome shotgun (WGS) entry which is preliminary data.</text>
</comment>
<feature type="domain" description="Tape measure protein N-terminal" evidence="3">
    <location>
        <begin position="97"/>
        <end position="272"/>
    </location>
</feature>
<sequence length="868" mass="93073">MSEGATIKIDGDASGFIAATEESRKAASGMSEALQGAVGGSTGEAVKGLKGMDQEGRKACKRLNAGLINMSATITGVGAAINGLRAGWGKFSAMLAGGDDLERVTRRMEAFTGGASSAAEAARDVVDFADTPPFGLAETQRAAQLLLGCGVRASELKSTLEALGNVAAGGGASLETVAARLSKAFQMGKVDVETLEPFTLSGIDVMGQMAKQAGKTRAELKDMMSKGKVGFSQVFSALKSMGSGSGQFAGGMEKNTQDIESRVETLKGKVGALSRIFAEPVTSGIKDAMDSIGASWAGHGPEVERGLRKTGELLGGIVKAAAPIVSAVGGGLASVAAGGGRVEKMIRSGILAWGAWKAVGMAANSSVGRSIQAAAAAFRVDYNNELRLAGGNMKRFDSAVRAVGLTAKRTWARMGADLAASLKGPAIMAAIAAISYAVSELYRVGSDAFGHVPKDVQEKEKNFGRDNVDFDERIKKMAGEASSKLDVGRVMDEYDAEIKRLKREEEDLLAEDPLGRMTVAVQDRLVLLQRERKELQQMAEANAKAAETRERAAQRGQQTEEARKKTLEKIREIQDELLSLDYDRAEEERERRRSGMGLEDRKKDLLGGYGSIEGLKKAIAEQKALLDGGDAVDGMLNLEGVESRIKSLYELLGKVEEVDREIVERNKEWDKAEAKHQKQAALLRAEIHGQKDKLRVLQEQARVLELQNQYEADGMSKARAGAAAREIAALEQNRNRAQAGREYRRQMALLKAQAEGNKAEERRLKMAERMKEIYDQQRGLGIDRKTAMRRARGMAGLEDMVERRKDRKEGSGPIADSLAQVGGGGRSMMGSMPQLTEARKQTNLLQQIVKNTGAGRRGTLKTAAVLGY</sequence>
<dbReference type="Proteomes" id="UP000235914">
    <property type="component" value="Unassembled WGS sequence"/>
</dbReference>
<gene>
    <name evidence="4" type="ORF">CXU09_00635</name>
</gene>
<dbReference type="EMBL" id="PJKN01000001">
    <property type="protein sequence ID" value="PNC57620.1"/>
    <property type="molecule type" value="Genomic_DNA"/>
</dbReference>
<proteinExistence type="predicted"/>
<evidence type="ECO:0000313" key="4">
    <source>
        <dbReference type="EMBL" id="PNC57620.1"/>
    </source>
</evidence>
<evidence type="ECO:0000313" key="5">
    <source>
        <dbReference type="Proteomes" id="UP000235914"/>
    </source>
</evidence>
<protein>
    <recommendedName>
        <fullName evidence="3">Tape measure protein N-terminal domain-containing protein</fullName>
    </recommendedName>
</protein>
<name>A0AAP8NME6_9BACT</name>
<keyword evidence="1" id="KW-0175">Coiled coil</keyword>
<dbReference type="RefSeq" id="WP_102735092.1">
    <property type="nucleotide sequence ID" value="NZ_PJKN01000001.1"/>
</dbReference>
<dbReference type="Pfam" id="PF20155">
    <property type="entry name" value="TMP_3"/>
    <property type="match status" value="1"/>
</dbReference>
<feature type="compositionally biased region" description="Basic and acidic residues" evidence="2">
    <location>
        <begin position="546"/>
        <end position="563"/>
    </location>
</feature>
<dbReference type="InterPro" id="IPR013491">
    <property type="entry name" value="Tape_meas_N"/>
</dbReference>
<dbReference type="AlphaFoldDB" id="A0AAP8NME6"/>
<feature type="region of interest" description="Disordered" evidence="2">
    <location>
        <begin position="803"/>
        <end position="831"/>
    </location>
</feature>
<dbReference type="NCBIfam" id="TIGR02675">
    <property type="entry name" value="tape_meas_nterm"/>
    <property type="match status" value="1"/>
</dbReference>
<feature type="region of interest" description="Disordered" evidence="2">
    <location>
        <begin position="540"/>
        <end position="563"/>
    </location>
</feature>
<evidence type="ECO:0000259" key="3">
    <source>
        <dbReference type="Pfam" id="PF20155"/>
    </source>
</evidence>
<accession>A0AAP8NME6</accession>
<evidence type="ECO:0000256" key="1">
    <source>
        <dbReference type="SAM" id="Coils"/>
    </source>
</evidence>